<protein>
    <submittedName>
        <fullName evidence="3">DUF3618 domain-containing protein</fullName>
    </submittedName>
</protein>
<feature type="compositionally biased region" description="Basic and acidic residues" evidence="1">
    <location>
        <begin position="66"/>
        <end position="83"/>
    </location>
</feature>
<feature type="transmembrane region" description="Helical" evidence="2">
    <location>
        <begin position="230"/>
        <end position="248"/>
    </location>
</feature>
<sequence length="258" mass="27415">MSETNPGYSDDQYAGDVGSRRATVGTPTDPESINVPVTRGGAAENAHEAELRREPHETFIPEGPEPDDRAEAIHSRAVEEESLRGGGTRVPESTTPYQDRGSIATPLTDRARRAAVSGDEEEQVRESIRETRRELGETVSALAHKVDVKSRAAEAAESAKERAAAMVGTAKAKAAEMSGTAKARAGEMGGTAKTRAAEMGGTARVRAAEMSGRALELKDKARENAAGNDYLRPVLGFAVAGAVVALILRRADRRRRGL</sequence>
<keyword evidence="4" id="KW-1185">Reference proteome</keyword>
<feature type="region of interest" description="Disordered" evidence="1">
    <location>
        <begin position="1"/>
        <end position="107"/>
    </location>
</feature>
<accession>A0ABT4TCD8</accession>
<keyword evidence="2" id="KW-0472">Membrane</keyword>
<dbReference type="EMBL" id="JAPNUD010000264">
    <property type="protein sequence ID" value="MDA0647197.1"/>
    <property type="molecule type" value="Genomic_DNA"/>
</dbReference>
<evidence type="ECO:0000256" key="2">
    <source>
        <dbReference type="SAM" id="Phobius"/>
    </source>
</evidence>
<evidence type="ECO:0000313" key="3">
    <source>
        <dbReference type="EMBL" id="MDA0647197.1"/>
    </source>
</evidence>
<keyword evidence="2" id="KW-1133">Transmembrane helix</keyword>
<organism evidence="3 4">
    <name type="scientific">Nonomuraea ferruginea</name>
    <dbReference type="NCBI Taxonomy" id="46174"/>
    <lineage>
        <taxon>Bacteria</taxon>
        <taxon>Bacillati</taxon>
        <taxon>Actinomycetota</taxon>
        <taxon>Actinomycetes</taxon>
        <taxon>Streptosporangiales</taxon>
        <taxon>Streptosporangiaceae</taxon>
        <taxon>Nonomuraea</taxon>
    </lineage>
</organism>
<dbReference type="Pfam" id="PF12277">
    <property type="entry name" value="DUF3618"/>
    <property type="match status" value="1"/>
</dbReference>
<dbReference type="Proteomes" id="UP001212498">
    <property type="component" value="Unassembled WGS sequence"/>
</dbReference>
<dbReference type="InterPro" id="IPR022062">
    <property type="entry name" value="DUF3618"/>
</dbReference>
<name>A0ABT4TCD8_9ACTN</name>
<comment type="caution">
    <text evidence="3">The sequence shown here is derived from an EMBL/GenBank/DDBJ whole genome shotgun (WGS) entry which is preliminary data.</text>
</comment>
<reference evidence="3 4" key="1">
    <citation type="submission" date="2022-11" db="EMBL/GenBank/DDBJ databases">
        <title>Nonomuraea corallina sp. nov., a new species of the genus Nonomuraea isolated from sea side sediment in Thai sea.</title>
        <authorList>
            <person name="Ngamcharungchit C."/>
            <person name="Matsumoto A."/>
            <person name="Suriyachadkun C."/>
            <person name="Panbangred W."/>
            <person name="Inahashi Y."/>
            <person name="Intra B."/>
        </authorList>
    </citation>
    <scope>NUCLEOTIDE SEQUENCE [LARGE SCALE GENOMIC DNA]</scope>
    <source>
        <strain evidence="3 4">DSM 43553</strain>
    </source>
</reference>
<evidence type="ECO:0000256" key="1">
    <source>
        <dbReference type="SAM" id="MobiDB-lite"/>
    </source>
</evidence>
<proteinExistence type="predicted"/>
<gene>
    <name evidence="3" type="ORF">OUY24_41785</name>
</gene>
<dbReference type="RefSeq" id="WP_148030593.1">
    <property type="nucleotide sequence ID" value="NZ_BAABFD010000001.1"/>
</dbReference>
<evidence type="ECO:0000313" key="4">
    <source>
        <dbReference type="Proteomes" id="UP001212498"/>
    </source>
</evidence>
<feature type="region of interest" description="Disordered" evidence="1">
    <location>
        <begin position="175"/>
        <end position="203"/>
    </location>
</feature>
<keyword evidence="2" id="KW-0812">Transmembrane</keyword>
<feature type="compositionally biased region" description="Basic and acidic residues" evidence="1">
    <location>
        <begin position="45"/>
        <end position="59"/>
    </location>
</feature>